<comment type="catalytic activity">
    <reaction evidence="1">
        <text>S-ubiquitinyl-[E2 ubiquitin-conjugating enzyme]-L-cysteine + [acceptor protein]-L-lysine = [E2 ubiquitin-conjugating enzyme]-L-cysteine + N(6)-ubiquitinyl-[acceptor protein]-L-lysine.</text>
        <dbReference type="EC" id="2.3.2.27"/>
    </reaction>
</comment>
<evidence type="ECO:0000256" key="3">
    <source>
        <dbReference type="ARBA" id="ARBA00022786"/>
    </source>
</evidence>
<accession>A0AAN7JVP3</accession>
<dbReference type="EC" id="2.3.2.27" evidence="2"/>
<organism evidence="5 6">
    <name type="scientific">Trapa incisa</name>
    <dbReference type="NCBI Taxonomy" id="236973"/>
    <lineage>
        <taxon>Eukaryota</taxon>
        <taxon>Viridiplantae</taxon>
        <taxon>Streptophyta</taxon>
        <taxon>Embryophyta</taxon>
        <taxon>Tracheophyta</taxon>
        <taxon>Spermatophyta</taxon>
        <taxon>Magnoliopsida</taxon>
        <taxon>eudicotyledons</taxon>
        <taxon>Gunneridae</taxon>
        <taxon>Pentapetalae</taxon>
        <taxon>rosids</taxon>
        <taxon>malvids</taxon>
        <taxon>Myrtales</taxon>
        <taxon>Lythraceae</taxon>
        <taxon>Trapa</taxon>
    </lineage>
</organism>
<name>A0AAN7JVP3_9MYRT</name>
<dbReference type="GO" id="GO:0061630">
    <property type="term" value="F:ubiquitin protein ligase activity"/>
    <property type="evidence" value="ECO:0007669"/>
    <property type="project" value="UniProtKB-EC"/>
</dbReference>
<evidence type="ECO:0000256" key="1">
    <source>
        <dbReference type="ARBA" id="ARBA00000900"/>
    </source>
</evidence>
<keyword evidence="6" id="KW-1185">Reference proteome</keyword>
<dbReference type="PANTHER" id="PTHR45647:SF146">
    <property type="entry name" value="U-BOX DOMAIN-CONTAINING PROTEIN 35-LIKE"/>
    <property type="match status" value="1"/>
</dbReference>
<dbReference type="Proteomes" id="UP001345219">
    <property type="component" value="Chromosome 8"/>
</dbReference>
<dbReference type="AlphaFoldDB" id="A0AAN7JVP3"/>
<dbReference type="EMBL" id="JAXIOK010000014">
    <property type="protein sequence ID" value="KAK4755698.1"/>
    <property type="molecule type" value="Genomic_DNA"/>
</dbReference>
<dbReference type="SUPFAM" id="SSF52402">
    <property type="entry name" value="Adenine nucleotide alpha hydrolases-like"/>
    <property type="match status" value="1"/>
</dbReference>
<gene>
    <name evidence="5" type="ORF">SAY87_009455</name>
</gene>
<feature type="domain" description="UspA" evidence="4">
    <location>
        <begin position="12"/>
        <end position="135"/>
    </location>
</feature>
<protein>
    <recommendedName>
        <fullName evidence="2">RING-type E3 ubiquitin transferase</fullName>
        <ecNumber evidence="2">2.3.2.27</ecNumber>
    </recommendedName>
</protein>
<dbReference type="CDD" id="cd01989">
    <property type="entry name" value="USP_STK_Ubox_N"/>
    <property type="match status" value="1"/>
</dbReference>
<dbReference type="Gene3D" id="3.40.50.620">
    <property type="entry name" value="HUPs"/>
    <property type="match status" value="1"/>
</dbReference>
<dbReference type="InterPro" id="IPR006016">
    <property type="entry name" value="UspA"/>
</dbReference>
<proteinExistence type="predicted"/>
<sequence>MVRRSGDKKEDNVAVAIDKDKGSQYALKWAVDNLLSRGQKLTLLHVKTKSSPSPSMQNMDMNEDASRAYKQQLENQAKELFLPFRCFCTRKEIQCNEVIIEETDVARAIIDYVNTNVITAIVLGAPTKSGIFRHVEDVSSVSGAGVSYQRQRVFVSRGKRGACHVRFPHCSSKMANTKRKWQLLF</sequence>
<keyword evidence="3" id="KW-0833">Ubl conjugation pathway</keyword>
<dbReference type="InterPro" id="IPR051348">
    <property type="entry name" value="U-box_ubiquitin_ligases"/>
</dbReference>
<evidence type="ECO:0000256" key="2">
    <source>
        <dbReference type="ARBA" id="ARBA00012483"/>
    </source>
</evidence>
<dbReference type="InterPro" id="IPR014729">
    <property type="entry name" value="Rossmann-like_a/b/a_fold"/>
</dbReference>
<dbReference type="PANTHER" id="PTHR45647">
    <property type="entry name" value="OS02G0152300 PROTEIN"/>
    <property type="match status" value="1"/>
</dbReference>
<evidence type="ECO:0000313" key="5">
    <source>
        <dbReference type="EMBL" id="KAK4755698.1"/>
    </source>
</evidence>
<dbReference type="Pfam" id="PF00582">
    <property type="entry name" value="Usp"/>
    <property type="match status" value="1"/>
</dbReference>
<comment type="caution">
    <text evidence="5">The sequence shown here is derived from an EMBL/GenBank/DDBJ whole genome shotgun (WGS) entry which is preliminary data.</text>
</comment>
<evidence type="ECO:0000313" key="6">
    <source>
        <dbReference type="Proteomes" id="UP001345219"/>
    </source>
</evidence>
<reference evidence="5 6" key="1">
    <citation type="journal article" date="2023" name="Hortic Res">
        <title>Pangenome of water caltrop reveals structural variations and asymmetric subgenome divergence after allopolyploidization.</title>
        <authorList>
            <person name="Zhang X."/>
            <person name="Chen Y."/>
            <person name="Wang L."/>
            <person name="Yuan Y."/>
            <person name="Fang M."/>
            <person name="Shi L."/>
            <person name="Lu R."/>
            <person name="Comes H.P."/>
            <person name="Ma Y."/>
            <person name="Chen Y."/>
            <person name="Huang G."/>
            <person name="Zhou Y."/>
            <person name="Zheng Z."/>
            <person name="Qiu Y."/>
        </authorList>
    </citation>
    <scope>NUCLEOTIDE SEQUENCE [LARGE SCALE GENOMIC DNA]</scope>
    <source>
        <tissue evidence="5">Roots</tissue>
    </source>
</reference>
<evidence type="ECO:0000259" key="4">
    <source>
        <dbReference type="Pfam" id="PF00582"/>
    </source>
</evidence>